<keyword evidence="2" id="KW-1185">Reference proteome</keyword>
<evidence type="ECO:0000313" key="2">
    <source>
        <dbReference type="Proteomes" id="UP000033774"/>
    </source>
</evidence>
<feature type="non-terminal residue" evidence="1">
    <location>
        <position position="1"/>
    </location>
</feature>
<reference evidence="1 2" key="1">
    <citation type="submission" date="2015-03" db="EMBL/GenBank/DDBJ databases">
        <title>Draft genome sequence of Elstera litoralis.</title>
        <authorList>
            <person name="Rahalkar M.C."/>
            <person name="Dhakephalkar P.K."/>
            <person name="Pore S.D."/>
            <person name="Arora P."/>
            <person name="Kapse N.G."/>
            <person name="Pandit P.S."/>
        </authorList>
    </citation>
    <scope>NUCLEOTIDE SEQUENCE [LARGE SCALE GENOMIC DNA]</scope>
    <source>
        <strain evidence="1 2">Dia-1</strain>
    </source>
</reference>
<protein>
    <submittedName>
        <fullName evidence="1">Uncharacterized protein</fullName>
    </submittedName>
</protein>
<comment type="caution">
    <text evidence="1">The sequence shown here is derived from an EMBL/GenBank/DDBJ whole genome shotgun (WGS) entry which is preliminary data.</text>
</comment>
<dbReference type="PRINTS" id="PR00313">
    <property type="entry name" value="CABNDNGRPT"/>
</dbReference>
<dbReference type="PATRIC" id="fig|552518.3.peg.567"/>
<accession>A0A0F3ITV2</accession>
<sequence>IALTVATGVTGTRTTLTNNGTITSAGSVNAIGSNGNDFITITNNGTVNNTSTGRALRLDESVTVTNNGQISSAASDGLRLGINGTVTNNGTISSAATNGDRAFQVDSGATVTNASAGTITATGTGDAARINGGTFTNNGVVTSAADDAIDIGVATAVVTVHNYGRVTAGDKGVNSDITTGTLTVTNYSTGTITGTDTGIAGQTGTVTNYGRVVGLTDDGMDFDGIATITNTGTVTCSAAAGTTPTGPDSADGITLGGGTVTNSGTISSDHNGIYGVISASAATPTAAGATTIVNTGTITGTAGYGVRLFGTFNDTLENSGTIIGGIGTAIDMGAGNDSITITGGRIDGLINGGDGTDTVTFNLGAGNSFKLQNNIINCETVSLTSGTLEISGSSISTSLTAAAGTGLKFDLTRGASAITGTVTLGGTLTLAQVSGFSAGTSLILLNNDGTDAITGTFAGIGEGGVVAVDGGEYRISYAGGTGNDLVLTVLKAPTIAVPTVVVPIPPIPPVIPTFVERTADGVTVTTKFGTLPSGAASHTITVPTVAAGRVNNVGLADVADIALISDTAGTSLLTVQLPTGLGLTSIGSAASLSASNGASDFAAALSAAIGTTAKDLSGLTSDAQAYFSALSTNNRVIVETITQPAPAR</sequence>
<dbReference type="EMBL" id="LAJY01000149">
    <property type="protein sequence ID" value="KJV10121.1"/>
    <property type="molecule type" value="Genomic_DNA"/>
</dbReference>
<organism evidence="1 2">
    <name type="scientific">Elstera litoralis</name>
    <dbReference type="NCBI Taxonomy" id="552518"/>
    <lineage>
        <taxon>Bacteria</taxon>
        <taxon>Pseudomonadati</taxon>
        <taxon>Pseudomonadota</taxon>
        <taxon>Alphaproteobacteria</taxon>
        <taxon>Rhodospirillales</taxon>
        <taxon>Rhodospirillaceae</taxon>
        <taxon>Elstera</taxon>
    </lineage>
</organism>
<dbReference type="AlphaFoldDB" id="A0A0F3ITV2"/>
<proteinExistence type="predicted"/>
<dbReference type="RefSeq" id="WP_045775230.1">
    <property type="nucleotide sequence ID" value="NZ_LAJY01000149.1"/>
</dbReference>
<evidence type="ECO:0000313" key="1">
    <source>
        <dbReference type="EMBL" id="KJV10121.1"/>
    </source>
</evidence>
<name>A0A0F3ITV2_9PROT</name>
<dbReference type="Proteomes" id="UP000033774">
    <property type="component" value="Unassembled WGS sequence"/>
</dbReference>
<gene>
    <name evidence="1" type="ORF">VZ95_07065</name>
</gene>